<dbReference type="EMBL" id="JAUBYV010000004">
    <property type="protein sequence ID" value="KAK2627529.1"/>
    <property type="molecule type" value="Genomic_DNA"/>
</dbReference>
<feature type="region of interest" description="Disordered" evidence="1">
    <location>
        <begin position="39"/>
        <end position="102"/>
    </location>
</feature>
<keyword evidence="3" id="KW-1185">Reference proteome</keyword>
<feature type="compositionally biased region" description="Low complexity" evidence="1">
    <location>
        <begin position="79"/>
        <end position="91"/>
    </location>
</feature>
<evidence type="ECO:0000256" key="1">
    <source>
        <dbReference type="SAM" id="MobiDB-lite"/>
    </source>
</evidence>
<comment type="caution">
    <text evidence="2">The sequence shown here is derived from an EMBL/GenBank/DDBJ whole genome shotgun (WGS) entry which is preliminary data.</text>
</comment>
<gene>
    <name evidence="2" type="ORF">QTJ16_003495</name>
</gene>
<protein>
    <submittedName>
        <fullName evidence="2">Uncharacterized protein</fullName>
    </submittedName>
</protein>
<feature type="compositionally biased region" description="Polar residues" evidence="1">
    <location>
        <begin position="64"/>
        <end position="78"/>
    </location>
</feature>
<sequence>MLPGANMLPPIDESILQANPKFAALHSLLAKQILNPNGSTKLHSAQKERDAVSEALKTSRTRNAKSQLLKSALQNLDLSSPTPSTTASKPTRQSQTQAKQPKPLPSELLELIILLSSRLSSNSIPPDQTRLLESTAPWISLRFHLPQIGSLVSTHLQTQALSLCKILTPSTNPSFLHRNIPKLPFSITTLQKEISSKTAELSDRRTTLVTHTTALLTLYHLATALTIRILEQTVHGALSRHIKARSEFLGLKAQQVLCQAGEKKAKGERMLYTDEVQNALSNYVRELRGGMERGKERRRMAERTLWGYGVGRGDEGGKEKVLKSVARAYGELIREIEEVGKDVERLRGR</sequence>
<accession>A0AAD9WFX6</accession>
<evidence type="ECO:0000313" key="3">
    <source>
        <dbReference type="Proteomes" id="UP001285354"/>
    </source>
</evidence>
<dbReference type="Proteomes" id="UP001285354">
    <property type="component" value="Unassembled WGS sequence"/>
</dbReference>
<organism evidence="2 3">
    <name type="scientific">Diplocarpon rosae</name>
    <dbReference type="NCBI Taxonomy" id="946125"/>
    <lineage>
        <taxon>Eukaryota</taxon>
        <taxon>Fungi</taxon>
        <taxon>Dikarya</taxon>
        <taxon>Ascomycota</taxon>
        <taxon>Pezizomycotina</taxon>
        <taxon>Leotiomycetes</taxon>
        <taxon>Helotiales</taxon>
        <taxon>Drepanopezizaceae</taxon>
        <taxon>Diplocarpon</taxon>
    </lineage>
</organism>
<reference evidence="2" key="1">
    <citation type="submission" date="2023-06" db="EMBL/GenBank/DDBJ databases">
        <title>Draft genome of Marssonina rosae.</title>
        <authorList>
            <person name="Cheng Q."/>
        </authorList>
    </citation>
    <scope>NUCLEOTIDE SEQUENCE</scope>
    <source>
        <strain evidence="2">R4</strain>
    </source>
</reference>
<evidence type="ECO:0000313" key="2">
    <source>
        <dbReference type="EMBL" id="KAK2627529.1"/>
    </source>
</evidence>
<name>A0AAD9WFX6_9HELO</name>
<dbReference type="AlphaFoldDB" id="A0AAD9WFX6"/>
<proteinExistence type="predicted"/>